<keyword evidence="2" id="KW-0560">Oxidoreductase</keyword>
<dbReference type="GO" id="GO:0005506">
    <property type="term" value="F:iron ion binding"/>
    <property type="evidence" value="ECO:0007669"/>
    <property type="project" value="InterPro"/>
</dbReference>
<dbReference type="RefSeq" id="WP_115547866.1">
    <property type="nucleotide sequence ID" value="NZ_QRGP01000001.1"/>
</dbReference>
<dbReference type="InterPro" id="IPR001128">
    <property type="entry name" value="Cyt_P450"/>
</dbReference>
<proteinExistence type="inferred from homology"/>
<dbReference type="Proteomes" id="UP000263833">
    <property type="component" value="Unassembled WGS sequence"/>
</dbReference>
<dbReference type="Pfam" id="PF00067">
    <property type="entry name" value="p450"/>
    <property type="match status" value="2"/>
</dbReference>
<dbReference type="GO" id="GO:0020037">
    <property type="term" value="F:heme binding"/>
    <property type="evidence" value="ECO:0007669"/>
    <property type="project" value="InterPro"/>
</dbReference>
<comment type="similarity">
    <text evidence="1 2">Belongs to the cytochrome P450 family.</text>
</comment>
<evidence type="ECO:0000256" key="1">
    <source>
        <dbReference type="ARBA" id="ARBA00010617"/>
    </source>
</evidence>
<keyword evidence="4" id="KW-1185">Reference proteome</keyword>
<evidence type="ECO:0000313" key="3">
    <source>
        <dbReference type="EMBL" id="RDV06311.1"/>
    </source>
</evidence>
<dbReference type="GO" id="GO:0016705">
    <property type="term" value="F:oxidoreductase activity, acting on paired donors, with incorporation or reduction of molecular oxygen"/>
    <property type="evidence" value="ECO:0007669"/>
    <property type="project" value="InterPro"/>
</dbReference>
<dbReference type="InterPro" id="IPR036396">
    <property type="entry name" value="Cyt_P450_sf"/>
</dbReference>
<accession>A0A371BG24</accession>
<protein>
    <submittedName>
        <fullName evidence="3">Cytochrome P450</fullName>
    </submittedName>
</protein>
<keyword evidence="2" id="KW-0503">Monooxygenase</keyword>
<evidence type="ECO:0000256" key="2">
    <source>
        <dbReference type="RuleBase" id="RU000461"/>
    </source>
</evidence>
<comment type="caution">
    <text evidence="3">The sequence shown here is derived from an EMBL/GenBank/DDBJ whole genome shotgun (WGS) entry which is preliminary data.</text>
</comment>
<organism evidence="3 4">
    <name type="scientific">Sphingorhabdus pulchriflava</name>
    <dbReference type="NCBI Taxonomy" id="2292257"/>
    <lineage>
        <taxon>Bacteria</taxon>
        <taxon>Pseudomonadati</taxon>
        <taxon>Pseudomonadota</taxon>
        <taxon>Alphaproteobacteria</taxon>
        <taxon>Sphingomonadales</taxon>
        <taxon>Sphingomonadaceae</taxon>
        <taxon>Sphingorhabdus</taxon>
    </lineage>
</organism>
<dbReference type="EMBL" id="QRGP01000001">
    <property type="protein sequence ID" value="RDV06311.1"/>
    <property type="molecule type" value="Genomic_DNA"/>
</dbReference>
<dbReference type="GO" id="GO:0004497">
    <property type="term" value="F:monooxygenase activity"/>
    <property type="evidence" value="ECO:0007669"/>
    <property type="project" value="UniProtKB-KW"/>
</dbReference>
<sequence length="401" mass="45236">MATLAPNIPPHVKPEQVFAFDIYGDSRVTDDVQGSYSDALKDAPDIFWSPLNGGHWMVQRYDLISEIVKNPAVFSAREMQIPRVENPPFMIPLSLDPPQNVPYRHVLMPKFSPRAVSEMEGKMRAMAAEIIDDVVAKGECDFIADISARFPVSVFMEVMGLPLEKLREFRHIADTYFNARTNEDIQRISQQIFGIFNELIEYRRSNPADDLITHFLTVDFEGRKLSQDEILAMCFVLFLGGMDTVTNVTGFTFQHLAQDADLQARLVADPSRCTDLAEEGLRMFGVIGTPRLVMEDYEAHGVSFKAGEMVLSALWQSGRDPAKLDDPDRFDIDRKEKPHLNFSTGPHLCLGHALARAEMRILAEEWLKRVPSFRPKAGARHGFRIGTVIALESLPIEWDAA</sequence>
<dbReference type="InterPro" id="IPR002397">
    <property type="entry name" value="Cyt_P450_B"/>
</dbReference>
<dbReference type="InterPro" id="IPR017972">
    <property type="entry name" value="Cyt_P450_CS"/>
</dbReference>
<gene>
    <name evidence="3" type="ORF">DXH95_02430</name>
</gene>
<reference evidence="4" key="1">
    <citation type="submission" date="2018-08" db="EMBL/GenBank/DDBJ databases">
        <authorList>
            <person name="Kim S.-J."/>
            <person name="Jung G.-Y."/>
        </authorList>
    </citation>
    <scope>NUCLEOTIDE SEQUENCE [LARGE SCALE GENOMIC DNA]</scope>
    <source>
        <strain evidence="4">GY_G</strain>
    </source>
</reference>
<keyword evidence="2" id="KW-0349">Heme</keyword>
<dbReference type="CDD" id="cd11035">
    <property type="entry name" value="P450cam-like"/>
    <property type="match status" value="1"/>
</dbReference>
<keyword evidence="2" id="KW-0408">Iron</keyword>
<dbReference type="AlphaFoldDB" id="A0A371BG24"/>
<evidence type="ECO:0000313" key="4">
    <source>
        <dbReference type="Proteomes" id="UP000263833"/>
    </source>
</evidence>
<dbReference type="PANTHER" id="PTHR46696:SF6">
    <property type="entry name" value="P450, PUTATIVE (EUROFUNG)-RELATED"/>
    <property type="match status" value="1"/>
</dbReference>
<dbReference type="PRINTS" id="PR00359">
    <property type="entry name" value="BP450"/>
</dbReference>
<keyword evidence="2" id="KW-0479">Metal-binding</keyword>
<dbReference type="PROSITE" id="PS00086">
    <property type="entry name" value="CYTOCHROME_P450"/>
    <property type="match status" value="1"/>
</dbReference>
<dbReference type="Gene3D" id="1.10.630.10">
    <property type="entry name" value="Cytochrome P450"/>
    <property type="match status" value="1"/>
</dbReference>
<dbReference type="PANTHER" id="PTHR46696">
    <property type="entry name" value="P450, PUTATIVE (EUROFUNG)-RELATED"/>
    <property type="match status" value="1"/>
</dbReference>
<dbReference type="OrthoDB" id="5522954at2"/>
<name>A0A371BG24_9SPHN</name>
<dbReference type="SUPFAM" id="SSF48264">
    <property type="entry name" value="Cytochrome P450"/>
    <property type="match status" value="1"/>
</dbReference>